<proteinExistence type="predicted"/>
<dbReference type="AlphaFoldDB" id="X6MSI6"/>
<accession>X6MSI6</accession>
<keyword evidence="1" id="KW-0175">Coiled coil</keyword>
<feature type="coiled-coil region" evidence="1">
    <location>
        <begin position="3"/>
        <end position="131"/>
    </location>
</feature>
<evidence type="ECO:0000256" key="1">
    <source>
        <dbReference type="SAM" id="Coils"/>
    </source>
</evidence>
<keyword evidence="3" id="KW-1185">Reference proteome</keyword>
<evidence type="ECO:0008006" key="4">
    <source>
        <dbReference type="Google" id="ProtNLM"/>
    </source>
</evidence>
<gene>
    <name evidence="2" type="ORF">RFI_20683</name>
</gene>
<sequence length="217" mass="25960">GQVKNLKAESSKKDQQIFELKTEMNQTIVDLKKQQNEQNQEWKIRLEEIMKINNKQFDNFKHELQEKDETINALKLDNIEFKKQLEQYQVKFDQYKINIETKVENQTINIQQIKEEQKNEQKENNKNCENMLSFIQSSNLKNGVDFLLVTENEQIIQLKNNKWNNYKFGIFLLGENITLTPNFICGLNILYPKLIAHYWDILQIKVLERVTMDFLVV</sequence>
<reference evidence="2 3" key="1">
    <citation type="journal article" date="2013" name="Curr. Biol.">
        <title>The Genome of the Foraminiferan Reticulomyxa filosa.</title>
        <authorList>
            <person name="Glockner G."/>
            <person name="Hulsmann N."/>
            <person name="Schleicher M."/>
            <person name="Noegel A.A."/>
            <person name="Eichinger L."/>
            <person name="Gallinger C."/>
            <person name="Pawlowski J."/>
            <person name="Sierra R."/>
            <person name="Euteneuer U."/>
            <person name="Pillet L."/>
            <person name="Moustafa A."/>
            <person name="Platzer M."/>
            <person name="Groth M."/>
            <person name="Szafranski K."/>
            <person name="Schliwa M."/>
        </authorList>
    </citation>
    <scope>NUCLEOTIDE SEQUENCE [LARGE SCALE GENOMIC DNA]</scope>
</reference>
<evidence type="ECO:0000313" key="3">
    <source>
        <dbReference type="Proteomes" id="UP000023152"/>
    </source>
</evidence>
<comment type="caution">
    <text evidence="2">The sequence shown here is derived from an EMBL/GenBank/DDBJ whole genome shotgun (WGS) entry which is preliminary data.</text>
</comment>
<name>X6MSI6_RETFI</name>
<feature type="non-terminal residue" evidence="2">
    <location>
        <position position="1"/>
    </location>
</feature>
<evidence type="ECO:0000313" key="2">
    <source>
        <dbReference type="EMBL" id="ETO16656.1"/>
    </source>
</evidence>
<protein>
    <recommendedName>
        <fullName evidence="4">Viral A-type inclusion protein</fullName>
    </recommendedName>
</protein>
<feature type="non-terminal residue" evidence="2">
    <location>
        <position position="217"/>
    </location>
</feature>
<dbReference type="Proteomes" id="UP000023152">
    <property type="component" value="Unassembled WGS sequence"/>
</dbReference>
<dbReference type="EMBL" id="ASPP01017984">
    <property type="protein sequence ID" value="ETO16656.1"/>
    <property type="molecule type" value="Genomic_DNA"/>
</dbReference>
<organism evidence="2 3">
    <name type="scientific">Reticulomyxa filosa</name>
    <dbReference type="NCBI Taxonomy" id="46433"/>
    <lineage>
        <taxon>Eukaryota</taxon>
        <taxon>Sar</taxon>
        <taxon>Rhizaria</taxon>
        <taxon>Retaria</taxon>
        <taxon>Foraminifera</taxon>
        <taxon>Monothalamids</taxon>
        <taxon>Reticulomyxidae</taxon>
        <taxon>Reticulomyxa</taxon>
    </lineage>
</organism>